<name>A0ABN7KAN6_9BACT</name>
<dbReference type="PANTHER" id="PTHR10534">
    <property type="entry name" value="PYRIDOXAL KINASE"/>
    <property type="match status" value="1"/>
</dbReference>
<dbReference type="Gene3D" id="3.40.1190.20">
    <property type="match status" value="1"/>
</dbReference>
<dbReference type="SUPFAM" id="SSF53613">
    <property type="entry name" value="Ribokinase-like"/>
    <property type="match status" value="1"/>
</dbReference>
<dbReference type="Pfam" id="PF08543">
    <property type="entry name" value="Phos_pyr_kin"/>
    <property type="match status" value="1"/>
</dbReference>
<dbReference type="PANTHER" id="PTHR10534:SF2">
    <property type="entry name" value="PYRIDOXAL KINASE"/>
    <property type="match status" value="1"/>
</dbReference>
<dbReference type="EC" id="2.7.1.35" evidence="1"/>
<evidence type="ECO:0000259" key="6">
    <source>
        <dbReference type="Pfam" id="PF08543"/>
    </source>
</evidence>
<evidence type="ECO:0000256" key="5">
    <source>
        <dbReference type="ARBA" id="ARBA00022840"/>
    </source>
</evidence>
<dbReference type="Proteomes" id="UP000789803">
    <property type="component" value="Unassembled WGS sequence"/>
</dbReference>
<organism evidence="7 8">
    <name type="scientific">Campylobacter majalis</name>
    <dbReference type="NCBI Taxonomy" id="2790656"/>
    <lineage>
        <taxon>Bacteria</taxon>
        <taxon>Pseudomonadati</taxon>
        <taxon>Campylobacterota</taxon>
        <taxon>Epsilonproteobacteria</taxon>
        <taxon>Campylobacterales</taxon>
        <taxon>Campylobacteraceae</taxon>
        <taxon>Campylobacter</taxon>
    </lineage>
</organism>
<evidence type="ECO:0000313" key="7">
    <source>
        <dbReference type="EMBL" id="CAD7289140.1"/>
    </source>
</evidence>
<gene>
    <name evidence="7" type="primary">pdxK</name>
    <name evidence="7" type="ORF">LMG7974_01361</name>
</gene>
<evidence type="ECO:0000256" key="1">
    <source>
        <dbReference type="ARBA" id="ARBA00012104"/>
    </source>
</evidence>
<dbReference type="InterPro" id="IPR029056">
    <property type="entry name" value="Ribokinase-like"/>
</dbReference>
<dbReference type="GO" id="GO:0008478">
    <property type="term" value="F:pyridoxal kinase activity"/>
    <property type="evidence" value="ECO:0007669"/>
    <property type="project" value="UniProtKB-EC"/>
</dbReference>
<evidence type="ECO:0000256" key="4">
    <source>
        <dbReference type="ARBA" id="ARBA00022777"/>
    </source>
</evidence>
<keyword evidence="5" id="KW-0067">ATP-binding</keyword>
<dbReference type="RefSeq" id="WP_229933151.1">
    <property type="nucleotide sequence ID" value="NZ_CAJHOF010000013.1"/>
</dbReference>
<dbReference type="EMBL" id="CAJHOF010000013">
    <property type="protein sequence ID" value="CAD7289140.1"/>
    <property type="molecule type" value="Genomic_DNA"/>
</dbReference>
<protein>
    <recommendedName>
        <fullName evidence="1">pyridoxal kinase</fullName>
        <ecNumber evidence="1">2.7.1.35</ecNumber>
    </recommendedName>
</protein>
<accession>A0ABN7KAN6</accession>
<keyword evidence="2 7" id="KW-0808">Transferase</keyword>
<dbReference type="InterPro" id="IPR004625">
    <property type="entry name" value="PyrdxlKinase"/>
</dbReference>
<proteinExistence type="predicted"/>
<feature type="domain" description="Pyridoxamine kinase/Phosphomethylpyrimidine kinase" evidence="6">
    <location>
        <begin position="26"/>
        <end position="253"/>
    </location>
</feature>
<reference evidence="7 8" key="1">
    <citation type="submission" date="2020-11" db="EMBL/GenBank/DDBJ databases">
        <authorList>
            <person name="Peeters C."/>
        </authorList>
    </citation>
    <scope>NUCLEOTIDE SEQUENCE [LARGE SCALE GENOMIC DNA]</scope>
    <source>
        <strain evidence="7 8">LMG 7974</strain>
    </source>
</reference>
<sequence>MHRVLSIQDISCVGKCSLTVALPVISALGIECVIMPTAVLSTHTGFNNFTFCDLTDEIDKISSVWQKESISFSGICTGFLGSFRQLELVAGLFDKFGDGLILVDPCMGDNGKLYSVFDENFAAAMAGLCKHADVITPNLTEACYLTKTPYPYMGYDEFFIDELLHKLASLGVKKIVLKGISYSDDECSVISYDVKTECKNTYTHELLPHKVSGTGDMFAAIVFSLLVRGFDIDFAVKTAADFIVICIKTTLNRENRSWYGVDFESNLSILTQI</sequence>
<dbReference type="InterPro" id="IPR013749">
    <property type="entry name" value="PM/HMP-P_kinase-1"/>
</dbReference>
<keyword evidence="3" id="KW-0547">Nucleotide-binding</keyword>
<evidence type="ECO:0000256" key="3">
    <source>
        <dbReference type="ARBA" id="ARBA00022741"/>
    </source>
</evidence>
<dbReference type="NCBIfam" id="NF005491">
    <property type="entry name" value="PRK07105.1"/>
    <property type="match status" value="1"/>
</dbReference>
<comment type="caution">
    <text evidence="7">The sequence shown here is derived from an EMBL/GenBank/DDBJ whole genome shotgun (WGS) entry which is preliminary data.</text>
</comment>
<keyword evidence="8" id="KW-1185">Reference proteome</keyword>
<evidence type="ECO:0000313" key="8">
    <source>
        <dbReference type="Proteomes" id="UP000789803"/>
    </source>
</evidence>
<keyword evidence="4 7" id="KW-0418">Kinase</keyword>
<evidence type="ECO:0000256" key="2">
    <source>
        <dbReference type="ARBA" id="ARBA00022679"/>
    </source>
</evidence>